<proteinExistence type="predicted"/>
<name>A0A8H6R1X3_9EURO</name>
<reference evidence="2" key="1">
    <citation type="submission" date="2020-06" db="EMBL/GenBank/DDBJ databases">
        <title>Draft genome sequences of strains closely related to Aspergillus parafelis and Aspergillus hiratsukae.</title>
        <authorList>
            <person name="Dos Santos R.A.C."/>
            <person name="Rivero-Menendez O."/>
            <person name="Steenwyk J.L."/>
            <person name="Mead M.E."/>
            <person name="Goldman G.H."/>
            <person name="Alastruey-Izquierdo A."/>
            <person name="Rokas A."/>
        </authorList>
    </citation>
    <scope>NUCLEOTIDE SEQUENCE</scope>
    <source>
        <strain evidence="2">CNM-CM7691</strain>
    </source>
</reference>
<protein>
    <submittedName>
        <fullName evidence="2">Uncharacterized protein</fullName>
    </submittedName>
</protein>
<feature type="region of interest" description="Disordered" evidence="1">
    <location>
        <begin position="81"/>
        <end position="116"/>
    </location>
</feature>
<dbReference type="Proteomes" id="UP000641853">
    <property type="component" value="Unassembled WGS sequence"/>
</dbReference>
<feature type="compositionally biased region" description="Basic residues" evidence="1">
    <location>
        <begin position="171"/>
        <end position="180"/>
    </location>
</feature>
<gene>
    <name evidence="2" type="ORF">CNMCM7691_001389</name>
</gene>
<comment type="caution">
    <text evidence="2">The sequence shown here is derived from an EMBL/GenBank/DDBJ whole genome shotgun (WGS) entry which is preliminary data.</text>
</comment>
<evidence type="ECO:0000313" key="2">
    <source>
        <dbReference type="EMBL" id="KAF7182001.1"/>
    </source>
</evidence>
<feature type="region of interest" description="Disordered" evidence="1">
    <location>
        <begin position="151"/>
        <end position="266"/>
    </location>
</feature>
<sequence length="266" mass="29356">MRNLSHTLELVNKVTRIWLGVNNPNNVYCTNATEQSGAHIDVPSHGNSTLELRVTVIGKMSICLAERKLDDRSGLAASMHAPTIASGSGGRRPNRGNGGGRPPGRGPGKVTKKKKEKKKCEACGGGHHVRQCRLFPVIIGGVALAVTRAIATQSSRSRRHPQGPPQQHPRMNSRQRRTARRLAERQQQQQQMQQQQQQMQQQGQQAQEQLGRQEQAPQEQLPQQQSPQAQRPQPSAAMPIQPAPQEPPEGMSWADQMDCEAEKNAQ</sequence>
<feature type="compositionally biased region" description="Gly residues" evidence="1">
    <location>
        <begin position="96"/>
        <end position="107"/>
    </location>
</feature>
<evidence type="ECO:0000256" key="1">
    <source>
        <dbReference type="SAM" id="MobiDB-lite"/>
    </source>
</evidence>
<feature type="compositionally biased region" description="Low complexity" evidence="1">
    <location>
        <begin position="185"/>
        <end position="237"/>
    </location>
</feature>
<dbReference type="AlphaFoldDB" id="A0A8H6R1X3"/>
<dbReference type="EMBL" id="JACBAG010001795">
    <property type="protein sequence ID" value="KAF7182001.1"/>
    <property type="molecule type" value="Genomic_DNA"/>
</dbReference>
<organism evidence="2 3">
    <name type="scientific">Aspergillus felis</name>
    <dbReference type="NCBI Taxonomy" id="1287682"/>
    <lineage>
        <taxon>Eukaryota</taxon>
        <taxon>Fungi</taxon>
        <taxon>Dikarya</taxon>
        <taxon>Ascomycota</taxon>
        <taxon>Pezizomycotina</taxon>
        <taxon>Eurotiomycetes</taxon>
        <taxon>Eurotiomycetidae</taxon>
        <taxon>Eurotiales</taxon>
        <taxon>Aspergillaceae</taxon>
        <taxon>Aspergillus</taxon>
        <taxon>Aspergillus subgen. Fumigati</taxon>
    </lineage>
</organism>
<accession>A0A8H6R1X3</accession>
<keyword evidence="3" id="KW-1185">Reference proteome</keyword>
<evidence type="ECO:0000313" key="3">
    <source>
        <dbReference type="Proteomes" id="UP000641853"/>
    </source>
</evidence>